<sequence length="576" mass="64699">MDTQGKAVKSVNSKLAISKSTNSSTKSVDVTTRSMSKKLNESSQMSPLAKYVEKNLHSPSDAGDSDANKSPPSSPRSMSSYSFTTNVAAVMVTNATTIEEQLSSLTRAIEGLMKHVQEQDAQIARLINKADNVDASHVMGKNVEAHDEVKAPTKQHYTEKDKYAKELQISSDGLIPVDQLKSKNFSIVSTALGELTAWLSLQILGNGKKNRPLIISIGMHWGLRYVLQGILPKSFEELATRAHEMELSMTASGVEGPPIQEFRRTKEKQEVKKRGNPFSKAQSKELMVVKIASFKLKSTAKDNVAPRNNVPYEMPQRKLTLKEMQVREYPFLDSDVPGIFDDLLEANLLDLTEMERSEKAEQKDDPKYCKYHRCTQYKTTSCSRTRRDSSDADDCMCTITFTDEDLLLGSKPHNRPLFIARYPPHDPRLLSRRTKDTRRQQIFTKAESHFADVKYYIEDAKKGNEVLPSEEPKSCNNQNTRKNASSTLKVELSKDLILPLTQINLKQPLKPPLKGFVPSTQEEEGYEVLFIDKKGFDPKAVKLLIKARYNPKENLSPGKLTLEPPARNSTDSMLPK</sequence>
<accession>A0AAE1WG13</accession>
<gene>
    <name evidence="2" type="ORF">Sango_2057700</name>
</gene>
<dbReference type="PANTHER" id="PTHR33437:SF2">
    <property type="entry name" value="OS06G0361200 PROTEIN"/>
    <property type="match status" value="1"/>
</dbReference>
<keyword evidence="3" id="KW-1185">Reference proteome</keyword>
<dbReference type="Proteomes" id="UP001289374">
    <property type="component" value="Unassembled WGS sequence"/>
</dbReference>
<organism evidence="2 3">
    <name type="scientific">Sesamum angolense</name>
    <dbReference type="NCBI Taxonomy" id="2727404"/>
    <lineage>
        <taxon>Eukaryota</taxon>
        <taxon>Viridiplantae</taxon>
        <taxon>Streptophyta</taxon>
        <taxon>Embryophyta</taxon>
        <taxon>Tracheophyta</taxon>
        <taxon>Spermatophyta</taxon>
        <taxon>Magnoliopsida</taxon>
        <taxon>eudicotyledons</taxon>
        <taxon>Gunneridae</taxon>
        <taxon>Pentapetalae</taxon>
        <taxon>asterids</taxon>
        <taxon>lamiids</taxon>
        <taxon>Lamiales</taxon>
        <taxon>Pedaliaceae</taxon>
        <taxon>Sesamum</taxon>
    </lineage>
</organism>
<dbReference type="EMBL" id="JACGWL010000011">
    <property type="protein sequence ID" value="KAK4392799.1"/>
    <property type="molecule type" value="Genomic_DNA"/>
</dbReference>
<feature type="region of interest" description="Disordered" evidence="1">
    <location>
        <begin position="552"/>
        <end position="576"/>
    </location>
</feature>
<evidence type="ECO:0000256" key="1">
    <source>
        <dbReference type="SAM" id="MobiDB-lite"/>
    </source>
</evidence>
<evidence type="ECO:0000313" key="2">
    <source>
        <dbReference type="EMBL" id="KAK4392799.1"/>
    </source>
</evidence>
<proteinExistence type="predicted"/>
<feature type="compositionally biased region" description="Polar residues" evidence="1">
    <location>
        <begin position="567"/>
        <end position="576"/>
    </location>
</feature>
<reference evidence="2" key="1">
    <citation type="submission" date="2020-06" db="EMBL/GenBank/DDBJ databases">
        <authorList>
            <person name="Li T."/>
            <person name="Hu X."/>
            <person name="Zhang T."/>
            <person name="Song X."/>
            <person name="Zhang H."/>
            <person name="Dai N."/>
            <person name="Sheng W."/>
            <person name="Hou X."/>
            <person name="Wei L."/>
        </authorList>
    </citation>
    <scope>NUCLEOTIDE SEQUENCE</scope>
    <source>
        <strain evidence="2">K16</strain>
        <tissue evidence="2">Leaf</tissue>
    </source>
</reference>
<dbReference type="PANTHER" id="PTHR33437">
    <property type="entry name" value="OS06G0361200 PROTEIN"/>
    <property type="match status" value="1"/>
</dbReference>
<feature type="region of interest" description="Disordered" evidence="1">
    <location>
        <begin position="1"/>
        <end position="79"/>
    </location>
</feature>
<reference evidence="2" key="2">
    <citation type="journal article" date="2024" name="Plant">
        <title>Genomic evolution and insights into agronomic trait innovations of Sesamum species.</title>
        <authorList>
            <person name="Miao H."/>
            <person name="Wang L."/>
            <person name="Qu L."/>
            <person name="Liu H."/>
            <person name="Sun Y."/>
            <person name="Le M."/>
            <person name="Wang Q."/>
            <person name="Wei S."/>
            <person name="Zheng Y."/>
            <person name="Lin W."/>
            <person name="Duan Y."/>
            <person name="Cao H."/>
            <person name="Xiong S."/>
            <person name="Wang X."/>
            <person name="Wei L."/>
            <person name="Li C."/>
            <person name="Ma Q."/>
            <person name="Ju M."/>
            <person name="Zhao R."/>
            <person name="Li G."/>
            <person name="Mu C."/>
            <person name="Tian Q."/>
            <person name="Mei H."/>
            <person name="Zhang T."/>
            <person name="Gao T."/>
            <person name="Zhang H."/>
        </authorList>
    </citation>
    <scope>NUCLEOTIDE SEQUENCE</scope>
    <source>
        <strain evidence="2">K16</strain>
    </source>
</reference>
<evidence type="ECO:0000313" key="3">
    <source>
        <dbReference type="Proteomes" id="UP001289374"/>
    </source>
</evidence>
<feature type="compositionally biased region" description="Polar residues" evidence="1">
    <location>
        <begin position="10"/>
        <end position="34"/>
    </location>
</feature>
<name>A0AAE1WG13_9LAMI</name>
<comment type="caution">
    <text evidence="2">The sequence shown here is derived from an EMBL/GenBank/DDBJ whole genome shotgun (WGS) entry which is preliminary data.</text>
</comment>
<protein>
    <submittedName>
        <fullName evidence="2">Uncharacterized protein</fullName>
    </submittedName>
</protein>
<dbReference type="AlphaFoldDB" id="A0AAE1WG13"/>